<feature type="compositionally biased region" description="Low complexity" evidence="2">
    <location>
        <begin position="173"/>
        <end position="185"/>
    </location>
</feature>
<feature type="chain" id="PRO_5010817873" evidence="3">
    <location>
        <begin position="23"/>
        <end position="443"/>
    </location>
</feature>
<reference evidence="6 7" key="1">
    <citation type="submission" date="2025-04" db="UniProtKB">
        <authorList>
            <consortium name="RefSeq"/>
        </authorList>
    </citation>
    <scope>IDENTIFICATION</scope>
    <source>
        <tissue evidence="6 7">Entire body</tissue>
    </source>
</reference>
<accession>A0A1W4X4X9</accession>
<evidence type="ECO:0000313" key="10">
    <source>
        <dbReference type="RefSeq" id="XP_018327441.1"/>
    </source>
</evidence>
<dbReference type="SMART" id="SM00141">
    <property type="entry name" value="PDGF"/>
    <property type="match status" value="1"/>
</dbReference>
<keyword evidence="1" id="KW-0339">Growth factor</keyword>
<dbReference type="PANTHER" id="PTHR21719">
    <property type="entry name" value="FI06402P-RELATED"/>
    <property type="match status" value="1"/>
</dbReference>
<keyword evidence="3" id="KW-0732">Signal</keyword>
<dbReference type="PANTHER" id="PTHR21719:SF1">
    <property type="entry name" value="FI06402P-RELATED"/>
    <property type="match status" value="1"/>
</dbReference>
<dbReference type="GO" id="GO:0016020">
    <property type="term" value="C:membrane"/>
    <property type="evidence" value="ECO:0007669"/>
    <property type="project" value="InterPro"/>
</dbReference>
<evidence type="ECO:0000256" key="3">
    <source>
        <dbReference type="SAM" id="SignalP"/>
    </source>
</evidence>
<dbReference type="SUPFAM" id="SSF57501">
    <property type="entry name" value="Cystine-knot cytokines"/>
    <property type="match status" value="1"/>
</dbReference>
<feature type="compositionally biased region" description="Acidic residues" evidence="2">
    <location>
        <begin position="111"/>
        <end position="164"/>
    </location>
</feature>
<dbReference type="KEGG" id="apln:108738499"/>
<dbReference type="RefSeq" id="XP_018327440.1">
    <property type="nucleotide sequence ID" value="XM_018471938.2"/>
</dbReference>
<dbReference type="GeneID" id="108738499"/>
<feature type="region of interest" description="Disordered" evidence="2">
    <location>
        <begin position="97"/>
        <end position="186"/>
    </location>
</feature>
<evidence type="ECO:0000313" key="6">
    <source>
        <dbReference type="RefSeq" id="XP_018327437.1"/>
    </source>
</evidence>
<dbReference type="RefSeq" id="XP_018327439.1">
    <property type="nucleotide sequence ID" value="XM_018471937.1"/>
</dbReference>
<evidence type="ECO:0000256" key="1">
    <source>
        <dbReference type="RuleBase" id="RU003818"/>
    </source>
</evidence>
<evidence type="ECO:0000313" key="9">
    <source>
        <dbReference type="RefSeq" id="XP_018327440.1"/>
    </source>
</evidence>
<feature type="signal peptide" evidence="3">
    <location>
        <begin position="1"/>
        <end position="22"/>
    </location>
</feature>
<dbReference type="AlphaFoldDB" id="A0A1W4X4X9"/>
<dbReference type="Proteomes" id="UP000192223">
    <property type="component" value="Unplaced"/>
</dbReference>
<dbReference type="GO" id="GO:0035099">
    <property type="term" value="P:hemocyte migration"/>
    <property type="evidence" value="ECO:0007669"/>
    <property type="project" value="TreeGrafter"/>
</dbReference>
<organism evidence="5 7">
    <name type="scientific">Agrilus planipennis</name>
    <name type="common">Emerald ash borer</name>
    <name type="synonym">Agrilus marcopoli</name>
    <dbReference type="NCBI Taxonomy" id="224129"/>
    <lineage>
        <taxon>Eukaryota</taxon>
        <taxon>Metazoa</taxon>
        <taxon>Ecdysozoa</taxon>
        <taxon>Arthropoda</taxon>
        <taxon>Hexapoda</taxon>
        <taxon>Insecta</taxon>
        <taxon>Pterygota</taxon>
        <taxon>Neoptera</taxon>
        <taxon>Endopterygota</taxon>
        <taxon>Coleoptera</taxon>
        <taxon>Polyphaga</taxon>
        <taxon>Elateriformia</taxon>
        <taxon>Buprestoidea</taxon>
        <taxon>Buprestidae</taxon>
        <taxon>Agrilinae</taxon>
        <taxon>Agrilus</taxon>
    </lineage>
</organism>
<dbReference type="STRING" id="224129.A0A1W4X4X9"/>
<dbReference type="RefSeq" id="XP_018327437.1">
    <property type="nucleotide sequence ID" value="XM_018471935.2"/>
</dbReference>
<dbReference type="OrthoDB" id="6370328at2759"/>
<sequence length="443" mass="51498">MKILFFKLLCLVYAINNNSVIGYNKNGYVSKNEYMRPHQKHHFGSSSDNKIIESPLYKNNFFHNRISTTEQPIKIRHSHHPHLDGLISKMTRFPSTATVQHDKTDKKDSTEIEDGFGDDENDNDDLESLAPDYDEWEEKEETENDNDFDDEDEELDGNNGDDDYGSWQAEEAPQQSQYPYQSQSQNSPFTQFKWDTFGSWQNVEKARRQLLENSNNLGEINRTIALQHVRKIFYESKCRVPYAKIISVQDIHPDSRKTYTPRCTKLYRCAEDTGCCENHQICGMKNQEIVELYFFIKTVGDEGNKIEKLSFYNHTECACLDRANATVKSRSNSEPGQGDMPRITGLSVLRPTKLSPAENIKRCKCPAEYKPRFQHYYLRCHCDCYEGNVDCLRMKRGNEYFSLKDRLCIKNSQCGTPACEYGSYQHNLGRCPKHHEQRNNVDD</sequence>
<evidence type="ECO:0000313" key="8">
    <source>
        <dbReference type="RefSeq" id="XP_018327439.1"/>
    </source>
</evidence>
<dbReference type="RefSeq" id="XP_018327438.1">
    <property type="nucleotide sequence ID" value="XM_018471936.2"/>
</dbReference>
<feature type="compositionally biased region" description="Basic and acidic residues" evidence="2">
    <location>
        <begin position="100"/>
        <end position="110"/>
    </location>
</feature>
<evidence type="ECO:0000256" key="2">
    <source>
        <dbReference type="SAM" id="MobiDB-lite"/>
    </source>
</evidence>
<evidence type="ECO:0000313" key="7">
    <source>
        <dbReference type="RefSeq" id="XP_018327438.1"/>
    </source>
</evidence>
<name>A0A1W4X4X9_AGRPL</name>
<evidence type="ECO:0000313" key="5">
    <source>
        <dbReference type="Proteomes" id="UP000192223"/>
    </source>
</evidence>
<proteinExistence type="inferred from homology"/>
<dbReference type="RefSeq" id="XP_018327441.1">
    <property type="nucleotide sequence ID" value="XM_018471939.2"/>
</dbReference>
<protein>
    <submittedName>
        <fullName evidence="6 7">Uncharacterized protein LOC108738499</fullName>
    </submittedName>
</protein>
<feature type="domain" description="Platelet-derived growth factor (PDGF) family profile" evidence="4">
    <location>
        <begin position="222"/>
        <end position="324"/>
    </location>
</feature>
<dbReference type="Gene3D" id="2.10.90.10">
    <property type="entry name" value="Cystine-knot cytokines"/>
    <property type="match status" value="1"/>
</dbReference>
<dbReference type="Pfam" id="PF00341">
    <property type="entry name" value="PDGF"/>
    <property type="match status" value="1"/>
</dbReference>
<comment type="similarity">
    <text evidence="1">Belongs to the PDGF/VEGF growth factor family.</text>
</comment>
<gene>
    <name evidence="6 7 8 9 10" type="primary">LOC108738499</name>
</gene>
<dbReference type="InterPro" id="IPR029034">
    <property type="entry name" value="Cystine-knot_cytokine"/>
</dbReference>
<evidence type="ECO:0000259" key="4">
    <source>
        <dbReference type="PROSITE" id="PS50278"/>
    </source>
</evidence>
<keyword evidence="5" id="KW-1185">Reference proteome</keyword>
<dbReference type="PROSITE" id="PS50278">
    <property type="entry name" value="PDGF_2"/>
    <property type="match status" value="1"/>
</dbReference>
<dbReference type="GO" id="GO:0008083">
    <property type="term" value="F:growth factor activity"/>
    <property type="evidence" value="ECO:0007669"/>
    <property type="project" value="UniProtKB-KW"/>
</dbReference>
<dbReference type="InterPro" id="IPR000072">
    <property type="entry name" value="PDGF/VEGF_dom"/>
</dbReference>